<evidence type="ECO:0000256" key="4">
    <source>
        <dbReference type="ARBA" id="ARBA00022989"/>
    </source>
</evidence>
<evidence type="ECO:0000256" key="1">
    <source>
        <dbReference type="ARBA" id="ARBA00004651"/>
    </source>
</evidence>
<feature type="transmembrane region" description="Helical" evidence="6">
    <location>
        <begin position="170"/>
        <end position="190"/>
    </location>
</feature>
<feature type="transmembrane region" description="Helical" evidence="6">
    <location>
        <begin position="287"/>
        <end position="305"/>
    </location>
</feature>
<feature type="transmembrane region" description="Helical" evidence="6">
    <location>
        <begin position="7"/>
        <end position="29"/>
    </location>
</feature>
<dbReference type="PANTHER" id="PTHR30250:SF11">
    <property type="entry name" value="O-ANTIGEN TRANSPORTER-RELATED"/>
    <property type="match status" value="1"/>
</dbReference>
<evidence type="ECO:0000313" key="8">
    <source>
        <dbReference type="EMBL" id="MDY5154131.1"/>
    </source>
</evidence>
<dbReference type="InterPro" id="IPR050833">
    <property type="entry name" value="Poly_Biosynth_Transport"/>
</dbReference>
<feature type="transmembrane region" description="Helical" evidence="6">
    <location>
        <begin position="35"/>
        <end position="55"/>
    </location>
</feature>
<keyword evidence="4 6" id="KW-1133">Transmembrane helix</keyword>
<proteinExistence type="predicted"/>
<protein>
    <recommendedName>
        <fullName evidence="11">Polysaccharide biosynthesis protein</fullName>
    </recommendedName>
</protein>
<feature type="transmembrane region" description="Helical" evidence="6">
    <location>
        <begin position="355"/>
        <end position="375"/>
    </location>
</feature>
<dbReference type="EMBL" id="JAWNGC010000001">
    <property type="protein sequence ID" value="MDY5154131.1"/>
    <property type="molecule type" value="Genomic_DNA"/>
</dbReference>
<dbReference type="PANTHER" id="PTHR30250">
    <property type="entry name" value="PST FAMILY PREDICTED COLANIC ACID TRANSPORTER"/>
    <property type="match status" value="1"/>
</dbReference>
<keyword evidence="2" id="KW-1003">Cell membrane</keyword>
<accession>A0AAW9HJN5</accession>
<feature type="transmembrane region" description="Helical" evidence="6">
    <location>
        <begin position="110"/>
        <end position="129"/>
    </location>
</feature>
<dbReference type="Proteomes" id="UP001275049">
    <property type="component" value="Unassembled WGS sequence"/>
</dbReference>
<reference evidence="8 9" key="1">
    <citation type="submission" date="2023-10" db="EMBL/GenBank/DDBJ databases">
        <title>Whole Genome based description of the genera Actinobaculum and Actinotignum reveals a complex phylogenetic relationship within the species included in the genus Actinotignum.</title>
        <authorList>
            <person name="Jensen C.S."/>
            <person name="Dargis R."/>
            <person name="Kemp M."/>
            <person name="Christensen J.J."/>
        </authorList>
    </citation>
    <scope>NUCLEOTIDE SEQUENCE</scope>
    <source>
        <strain evidence="8">SLA_B511</strain>
        <strain evidence="7 9">SLA_B974</strain>
    </source>
</reference>
<sequence length="415" mass="44434">MKGKSVGIVGIAILTAHFLGIVFLGFVARNLTHDANANFLAIWGFLFAGASVLTLNEQESARQAAIAKEYRRHVPVSAVQLALVSFIILFMCMLGVAILPVGRTVLGSSALVYISVFVAIAGFSVQYLMRGILLGQGKDGLYSVVVAFEAIIRLGLLIAFYLFIGATITTTVVATCSGAFAWVVCAHVFVRDVDYREGRKSIPDILRQFFPLAVGNALLACILTGFPMFVTALIGSSRGLALFFSIVTLSRIPLTLMATIQALIVPAATRALLTGNVKKLSDLQGKLLLGLIVSIPVLMIGGYIFGPWATTVIFGASYRPSPWLVAIMLGVSALLAVALLQVAVFVPLQQYGKIAVVWGMTVLVTMMAILLSHQYDSTTRGTWGFITASVGSYLLSTVLLRFSLKKRTDSAQSEA</sequence>
<comment type="caution">
    <text evidence="8">The sequence shown here is derived from an EMBL/GenBank/DDBJ whole genome shotgun (WGS) entry which is preliminary data.</text>
</comment>
<feature type="transmembrane region" description="Helical" evidence="6">
    <location>
        <begin position="76"/>
        <end position="98"/>
    </location>
</feature>
<gene>
    <name evidence="8" type="ORF">R6G80_00075</name>
    <name evidence="7" type="ORF">R6G86_03485</name>
</gene>
<evidence type="ECO:0000313" key="7">
    <source>
        <dbReference type="EMBL" id="MDY5132807.1"/>
    </source>
</evidence>
<evidence type="ECO:0000256" key="3">
    <source>
        <dbReference type="ARBA" id="ARBA00022692"/>
    </source>
</evidence>
<keyword evidence="9" id="KW-1185">Reference proteome</keyword>
<feature type="transmembrane region" description="Helical" evidence="6">
    <location>
        <begin position="381"/>
        <end position="400"/>
    </location>
</feature>
<evidence type="ECO:0000256" key="5">
    <source>
        <dbReference type="ARBA" id="ARBA00023136"/>
    </source>
</evidence>
<feature type="transmembrane region" description="Helical" evidence="6">
    <location>
        <begin position="141"/>
        <end position="164"/>
    </location>
</feature>
<name>A0AAW9HJN5_9ACTO</name>
<keyword evidence="3 6" id="KW-0812">Transmembrane</keyword>
<evidence type="ECO:0000313" key="10">
    <source>
        <dbReference type="Proteomes" id="UP001281731"/>
    </source>
</evidence>
<dbReference type="Proteomes" id="UP001281731">
    <property type="component" value="Unassembled WGS sequence"/>
</dbReference>
<comment type="subcellular location">
    <subcellularLocation>
        <location evidence="1">Cell membrane</location>
        <topology evidence="1">Multi-pass membrane protein</topology>
    </subcellularLocation>
</comment>
<dbReference type="GO" id="GO:0005886">
    <property type="term" value="C:plasma membrane"/>
    <property type="evidence" value="ECO:0007669"/>
    <property type="project" value="UniProtKB-SubCell"/>
</dbReference>
<organism evidence="8 10">
    <name type="scientific">Actinotignum urinale</name>
    <dbReference type="NCBI Taxonomy" id="190146"/>
    <lineage>
        <taxon>Bacteria</taxon>
        <taxon>Bacillati</taxon>
        <taxon>Actinomycetota</taxon>
        <taxon>Actinomycetes</taxon>
        <taxon>Actinomycetales</taxon>
        <taxon>Actinomycetaceae</taxon>
        <taxon>Actinotignum</taxon>
    </lineage>
</organism>
<evidence type="ECO:0000313" key="9">
    <source>
        <dbReference type="Proteomes" id="UP001275049"/>
    </source>
</evidence>
<feature type="transmembrane region" description="Helical" evidence="6">
    <location>
        <begin position="325"/>
        <end position="348"/>
    </location>
</feature>
<keyword evidence="5 6" id="KW-0472">Membrane</keyword>
<dbReference type="EMBL" id="JAWNGA010000004">
    <property type="protein sequence ID" value="MDY5132807.1"/>
    <property type="molecule type" value="Genomic_DNA"/>
</dbReference>
<evidence type="ECO:0000256" key="2">
    <source>
        <dbReference type="ARBA" id="ARBA00022475"/>
    </source>
</evidence>
<evidence type="ECO:0000256" key="6">
    <source>
        <dbReference type="SAM" id="Phobius"/>
    </source>
</evidence>
<feature type="transmembrane region" description="Helical" evidence="6">
    <location>
        <begin position="240"/>
        <end position="266"/>
    </location>
</feature>
<evidence type="ECO:0008006" key="11">
    <source>
        <dbReference type="Google" id="ProtNLM"/>
    </source>
</evidence>
<dbReference type="AlphaFoldDB" id="A0AAW9HJN5"/>
<dbReference type="RefSeq" id="WP_320755075.1">
    <property type="nucleotide sequence ID" value="NZ_JAWNGA010000004.1"/>
</dbReference>
<feature type="transmembrane region" description="Helical" evidence="6">
    <location>
        <begin position="210"/>
        <end position="234"/>
    </location>
</feature>